<feature type="region of interest" description="Disordered" evidence="1">
    <location>
        <begin position="125"/>
        <end position="148"/>
    </location>
</feature>
<organism evidence="2 3">
    <name type="scientific">Funneliformis caledonium</name>
    <dbReference type="NCBI Taxonomy" id="1117310"/>
    <lineage>
        <taxon>Eukaryota</taxon>
        <taxon>Fungi</taxon>
        <taxon>Fungi incertae sedis</taxon>
        <taxon>Mucoromycota</taxon>
        <taxon>Glomeromycotina</taxon>
        <taxon>Glomeromycetes</taxon>
        <taxon>Glomerales</taxon>
        <taxon>Glomeraceae</taxon>
        <taxon>Funneliformis</taxon>
    </lineage>
</organism>
<dbReference type="EMBL" id="CAJVPQ010008946">
    <property type="protein sequence ID" value="CAG8711368.1"/>
    <property type="molecule type" value="Genomic_DNA"/>
</dbReference>
<keyword evidence="3" id="KW-1185">Reference proteome</keyword>
<reference evidence="2" key="1">
    <citation type="submission" date="2021-06" db="EMBL/GenBank/DDBJ databases">
        <authorList>
            <person name="Kallberg Y."/>
            <person name="Tangrot J."/>
            <person name="Rosling A."/>
        </authorList>
    </citation>
    <scope>NUCLEOTIDE SEQUENCE</scope>
    <source>
        <strain evidence="2">UK204</strain>
    </source>
</reference>
<name>A0A9N9N7Q6_9GLOM</name>
<accession>A0A9N9N7Q6</accession>
<dbReference type="AlphaFoldDB" id="A0A9N9N7Q6"/>
<feature type="non-terminal residue" evidence="2">
    <location>
        <position position="1"/>
    </location>
</feature>
<dbReference type="OrthoDB" id="2407621at2759"/>
<protein>
    <submittedName>
        <fullName evidence="2">16730_t:CDS:1</fullName>
    </submittedName>
</protein>
<comment type="caution">
    <text evidence="2">The sequence shown here is derived from an EMBL/GenBank/DDBJ whole genome shotgun (WGS) entry which is preliminary data.</text>
</comment>
<evidence type="ECO:0000313" key="2">
    <source>
        <dbReference type="EMBL" id="CAG8711368.1"/>
    </source>
</evidence>
<feature type="compositionally biased region" description="Acidic residues" evidence="1">
    <location>
        <begin position="136"/>
        <end position="145"/>
    </location>
</feature>
<gene>
    <name evidence="2" type="ORF">FCALED_LOCUS13930</name>
</gene>
<proteinExistence type="predicted"/>
<evidence type="ECO:0000313" key="3">
    <source>
        <dbReference type="Proteomes" id="UP000789570"/>
    </source>
</evidence>
<evidence type="ECO:0000256" key="1">
    <source>
        <dbReference type="SAM" id="MobiDB-lite"/>
    </source>
</evidence>
<sequence length="501" mass="58156">GLQNICKSSEFDEFDKFAAKKLIDTYKEDKRKCTKLLNSHSARMAILQNRFSLLVSTAKSANATINATFTEADDSLRRLETPKNITRATGHSCKSPDQFDTSPDQSEIVPRRLFNQAELDFFVAGPQSSKRNHDSEEGDDTEDYSADQTITGGKNISWVVDGLDIRKKFTEYQLETKLPRTKPEYYDVIFFDALDKSCFLETLEEHTVAQMLNDITEEEKETSNNIEQEIKSLLSEIISRDISMSKKKLKQWKGPNEPSFESEFAVHFVNHMIELMEDTNLLLESMSEGTYIVSVLGPIINKLFIKNKKGWRVKYGETCLKASAKDCNSQKEDDERRSAGRKIDAIITLKEEDEEFSVVEVSGPPSKRDWTHFKGDRMKIVKMLKTLINRLAELRPRSDIRKIKLYAMQSYLHEIIIYEFRLKYSEIYTMKEILRFSFPKTWKDMKEAYDVVMDLLKYERLLSSSSEGIQEFLWHECKDSQKMTTRMIYSPGRRTKKARTT</sequence>
<dbReference type="Proteomes" id="UP000789570">
    <property type="component" value="Unassembled WGS sequence"/>
</dbReference>